<evidence type="ECO:0000256" key="1">
    <source>
        <dbReference type="SAM" id="MobiDB-lite"/>
    </source>
</evidence>
<sequence length="39" mass="3955">MLLRSGQQASQPAIHSKVGSGNPATADLEIALPPTARAV</sequence>
<accession>W2KSG4</accession>
<protein>
    <submittedName>
        <fullName evidence="2">Uncharacterized protein</fullName>
    </submittedName>
</protein>
<feature type="region of interest" description="Disordered" evidence="1">
    <location>
        <begin position="1"/>
        <end position="39"/>
    </location>
</feature>
<evidence type="ECO:0000313" key="2">
    <source>
        <dbReference type="EMBL" id="ETL88098.1"/>
    </source>
</evidence>
<proteinExistence type="predicted"/>
<dbReference type="Proteomes" id="UP000054423">
    <property type="component" value="Unassembled WGS sequence"/>
</dbReference>
<gene>
    <name evidence="2" type="ORF">L917_12801</name>
</gene>
<name>W2KSG4_PHYNI</name>
<dbReference type="EMBL" id="KI680894">
    <property type="protein sequence ID" value="ETL88098.1"/>
    <property type="molecule type" value="Genomic_DNA"/>
</dbReference>
<reference evidence="2" key="1">
    <citation type="submission" date="2013-11" db="EMBL/GenBank/DDBJ databases">
        <title>The Genome Sequence of Phytophthora parasitica CHvinca01.</title>
        <authorList>
            <consortium name="The Broad Institute Genomics Platform"/>
            <person name="Russ C."/>
            <person name="Tyler B."/>
            <person name="Panabieres F."/>
            <person name="Shan W."/>
            <person name="Tripathy S."/>
            <person name="Grunwald N."/>
            <person name="Machado M."/>
            <person name="Johnson C.S."/>
            <person name="Arredondo F."/>
            <person name="Hong C."/>
            <person name="Coffey M."/>
            <person name="Young S.K."/>
            <person name="Zeng Q."/>
            <person name="Gargeya S."/>
            <person name="Fitzgerald M."/>
            <person name="Abouelleil A."/>
            <person name="Alvarado L."/>
            <person name="Chapman S.B."/>
            <person name="Gainer-Dewar J."/>
            <person name="Goldberg J."/>
            <person name="Griggs A."/>
            <person name="Gujja S."/>
            <person name="Hansen M."/>
            <person name="Howarth C."/>
            <person name="Imamovic A."/>
            <person name="Ireland A."/>
            <person name="Larimer J."/>
            <person name="McCowan C."/>
            <person name="Murphy C."/>
            <person name="Pearson M."/>
            <person name="Poon T.W."/>
            <person name="Priest M."/>
            <person name="Roberts A."/>
            <person name="Saif S."/>
            <person name="Shea T."/>
            <person name="Sykes S."/>
            <person name="Wortman J."/>
            <person name="Nusbaum C."/>
            <person name="Birren B."/>
        </authorList>
    </citation>
    <scope>NUCLEOTIDE SEQUENCE [LARGE SCALE GENOMIC DNA]</scope>
    <source>
        <strain evidence="2">CHvinca01</strain>
    </source>
</reference>
<organism evidence="2">
    <name type="scientific">Phytophthora nicotianae</name>
    <name type="common">Potato buckeye rot agent</name>
    <name type="synonym">Phytophthora parasitica</name>
    <dbReference type="NCBI Taxonomy" id="4792"/>
    <lineage>
        <taxon>Eukaryota</taxon>
        <taxon>Sar</taxon>
        <taxon>Stramenopiles</taxon>
        <taxon>Oomycota</taxon>
        <taxon>Peronosporomycetes</taxon>
        <taxon>Peronosporales</taxon>
        <taxon>Peronosporaceae</taxon>
        <taxon>Phytophthora</taxon>
    </lineage>
</organism>
<dbReference type="AlphaFoldDB" id="W2KSG4"/>
<feature type="compositionally biased region" description="Polar residues" evidence="1">
    <location>
        <begin position="1"/>
        <end position="13"/>
    </location>
</feature>